<evidence type="ECO:0000259" key="2">
    <source>
        <dbReference type="Pfam" id="PF01521"/>
    </source>
</evidence>
<proteinExistence type="inferred from homology"/>
<dbReference type="GO" id="GO:0016226">
    <property type="term" value="P:iron-sulfur cluster assembly"/>
    <property type="evidence" value="ECO:0007669"/>
    <property type="project" value="InterPro"/>
</dbReference>
<dbReference type="GO" id="GO:0005737">
    <property type="term" value="C:cytoplasm"/>
    <property type="evidence" value="ECO:0007669"/>
    <property type="project" value="TreeGrafter"/>
</dbReference>
<dbReference type="RefSeq" id="WP_100278289.1">
    <property type="nucleotide sequence ID" value="NZ_CP018799.1"/>
</dbReference>
<protein>
    <submittedName>
        <fullName evidence="3">Iron-binding apoprotein IscA</fullName>
    </submittedName>
</protein>
<dbReference type="InterPro" id="IPR000361">
    <property type="entry name" value="ATAP_core_dom"/>
</dbReference>
<accession>A0A2K8KZW0</accession>
<dbReference type="OrthoDB" id="9801228at2"/>
<dbReference type="InterPro" id="IPR016092">
    <property type="entry name" value="ATAP"/>
</dbReference>
<dbReference type="EMBL" id="CP018799">
    <property type="protein sequence ID" value="ATX80537.1"/>
    <property type="molecule type" value="Genomic_DNA"/>
</dbReference>
<evidence type="ECO:0000313" key="4">
    <source>
        <dbReference type="Proteomes" id="UP000231701"/>
    </source>
</evidence>
<keyword evidence="4" id="KW-1185">Reference proteome</keyword>
<organism evidence="3 4">
    <name type="scientific">Mariprofundus aestuarium</name>
    <dbReference type="NCBI Taxonomy" id="1921086"/>
    <lineage>
        <taxon>Bacteria</taxon>
        <taxon>Pseudomonadati</taxon>
        <taxon>Pseudomonadota</taxon>
        <taxon>Candidatius Mariprofundia</taxon>
        <taxon>Mariprofundales</taxon>
        <taxon>Mariprofundaceae</taxon>
        <taxon>Mariprofundus</taxon>
    </lineage>
</organism>
<dbReference type="Pfam" id="PF01521">
    <property type="entry name" value="Fe-S_biosyn"/>
    <property type="match status" value="1"/>
</dbReference>
<evidence type="ECO:0000313" key="3">
    <source>
        <dbReference type="EMBL" id="ATX80537.1"/>
    </source>
</evidence>
<dbReference type="KEGG" id="maes:Ga0123461_2131"/>
<dbReference type="NCBIfam" id="TIGR00049">
    <property type="entry name" value="iron-sulfur cluster assembly accessory protein"/>
    <property type="match status" value="1"/>
</dbReference>
<dbReference type="SUPFAM" id="SSF89360">
    <property type="entry name" value="HesB-like domain"/>
    <property type="match status" value="1"/>
</dbReference>
<evidence type="ECO:0000256" key="1">
    <source>
        <dbReference type="ARBA" id="ARBA00006718"/>
    </source>
</evidence>
<name>A0A2K8KZW0_MARES</name>
<gene>
    <name evidence="3" type="ORF">Ga0123461_2131</name>
</gene>
<reference evidence="3 4" key="1">
    <citation type="submission" date="2016-12" db="EMBL/GenBank/DDBJ databases">
        <title>Isolation and genomic insights into novel planktonic Zetaproteobacteria from stratified waters of the Chesapeake Bay.</title>
        <authorList>
            <person name="McAllister S.M."/>
            <person name="Kato S."/>
            <person name="Chan C.S."/>
            <person name="Chiu B.K."/>
            <person name="Field E.K."/>
        </authorList>
    </citation>
    <scope>NUCLEOTIDE SEQUENCE [LARGE SCALE GENOMIC DNA]</scope>
    <source>
        <strain evidence="3 4">CP-5</strain>
    </source>
</reference>
<dbReference type="InterPro" id="IPR035903">
    <property type="entry name" value="HesB-like_dom_sf"/>
</dbReference>
<dbReference type="Proteomes" id="UP000231701">
    <property type="component" value="Chromosome"/>
</dbReference>
<dbReference type="PANTHER" id="PTHR10072:SF41">
    <property type="entry name" value="IRON-SULFUR CLUSTER ASSEMBLY 1 HOMOLOG, MITOCHONDRIAL"/>
    <property type="match status" value="1"/>
</dbReference>
<dbReference type="Gene3D" id="2.60.300.12">
    <property type="entry name" value="HesB-like domain"/>
    <property type="match status" value="1"/>
</dbReference>
<dbReference type="GO" id="GO:0051537">
    <property type="term" value="F:2 iron, 2 sulfur cluster binding"/>
    <property type="evidence" value="ECO:0007669"/>
    <property type="project" value="TreeGrafter"/>
</dbReference>
<dbReference type="InterPro" id="IPR050322">
    <property type="entry name" value="Fe-S_cluster_asmbl/transfer"/>
</dbReference>
<dbReference type="PANTHER" id="PTHR10072">
    <property type="entry name" value="IRON-SULFUR CLUSTER ASSEMBLY PROTEIN"/>
    <property type="match status" value="1"/>
</dbReference>
<feature type="domain" description="Core" evidence="2">
    <location>
        <begin position="1"/>
        <end position="102"/>
    </location>
</feature>
<sequence length="107" mass="11308">MDIELTTSAVTRISEIVAAAGKKGLRLSVKEAGCSGLEYVMDTVDGPQSGDLEQAFNGFVLYVDGDSYTRALAGLKLDFQKDVLSSAFVYLNPNKKGSCGCGVSFTV</sequence>
<dbReference type="AlphaFoldDB" id="A0A2K8KZW0"/>
<dbReference type="PROSITE" id="PS01152">
    <property type="entry name" value="HESB"/>
    <property type="match status" value="1"/>
</dbReference>
<comment type="similarity">
    <text evidence="1">Belongs to the HesB/IscA family.</text>
</comment>
<dbReference type="InterPro" id="IPR017870">
    <property type="entry name" value="FeS_cluster_insertion_CS"/>
</dbReference>